<evidence type="ECO:0000256" key="6">
    <source>
        <dbReference type="ARBA" id="ARBA00023054"/>
    </source>
</evidence>
<dbReference type="GO" id="GO:0031262">
    <property type="term" value="C:Ndc80 complex"/>
    <property type="evidence" value="ECO:0007669"/>
    <property type="project" value="InterPro"/>
</dbReference>
<dbReference type="VEuPathDB" id="FungiDB:LCOR_11097.1"/>
<feature type="compositionally biased region" description="Basic and acidic residues" evidence="10">
    <location>
        <begin position="51"/>
        <end position="61"/>
    </location>
</feature>
<keyword evidence="8 9" id="KW-0137">Centromere</keyword>
<comment type="function">
    <text evidence="9">Acts as a component of the essential kinetochore-associated NDC80 complex, which is required for chromosome segregation and spindle checkpoint activity.</text>
</comment>
<evidence type="ECO:0000259" key="11">
    <source>
        <dbReference type="Pfam" id="PF08234"/>
    </source>
</evidence>
<proteinExistence type="inferred from homology"/>
<evidence type="ECO:0000256" key="3">
    <source>
        <dbReference type="ARBA" id="ARBA00022618"/>
    </source>
</evidence>
<keyword evidence="13" id="KW-1185">Reference proteome</keyword>
<protein>
    <recommendedName>
        <fullName evidence="9">Kinetochore protein SPC25</fullName>
    </recommendedName>
</protein>
<keyword evidence="7 9" id="KW-0131">Cell cycle</keyword>
<accession>A0A068SGB2</accession>
<evidence type="ECO:0000256" key="8">
    <source>
        <dbReference type="ARBA" id="ARBA00023328"/>
    </source>
</evidence>
<keyword evidence="2 9" id="KW-0158">Chromosome</keyword>
<keyword evidence="4 9" id="KW-0498">Mitosis</keyword>
<evidence type="ECO:0000256" key="5">
    <source>
        <dbReference type="ARBA" id="ARBA00022838"/>
    </source>
</evidence>
<gene>
    <name evidence="12" type="ORF">LCOR_11097.1</name>
</gene>
<dbReference type="CDD" id="cd23784">
    <property type="entry name" value="RWD_Spc25"/>
    <property type="match status" value="1"/>
</dbReference>
<comment type="similarity">
    <text evidence="1 9">Belongs to the SPC25 family.</text>
</comment>
<dbReference type="PANTHER" id="PTHR14281:SF0">
    <property type="entry name" value="KINETOCHORE PROTEIN SPC25"/>
    <property type="match status" value="1"/>
</dbReference>
<dbReference type="GO" id="GO:0005634">
    <property type="term" value="C:nucleus"/>
    <property type="evidence" value="ECO:0007669"/>
    <property type="project" value="UniProtKB-SubCell"/>
</dbReference>
<dbReference type="AlphaFoldDB" id="A0A068SGB2"/>
<comment type="caution">
    <text evidence="12">The sequence shown here is derived from an EMBL/GenBank/DDBJ whole genome shotgun (WGS) entry which is preliminary data.</text>
</comment>
<feature type="region of interest" description="Disordered" evidence="10">
    <location>
        <begin position="41"/>
        <end position="61"/>
    </location>
</feature>
<dbReference type="InterPro" id="IPR045143">
    <property type="entry name" value="Spc25"/>
</dbReference>
<evidence type="ECO:0000313" key="13">
    <source>
        <dbReference type="Proteomes" id="UP000027586"/>
    </source>
</evidence>
<dbReference type="Gene3D" id="3.30.457.50">
    <property type="entry name" value="Chromosome segregation protein Spc25"/>
    <property type="match status" value="1"/>
</dbReference>
<reference evidence="12" key="1">
    <citation type="submission" date="2013-08" db="EMBL/GenBank/DDBJ databases">
        <title>Gene expansion shapes genome architecture in the human pathogen Lichtheimia corymbifera: an evolutionary genomics analysis in the ancient terrestrial Mucorales (Mucoromycotina).</title>
        <authorList>
            <person name="Schwartze V.U."/>
            <person name="Winter S."/>
            <person name="Shelest E."/>
            <person name="Marcet-Houben M."/>
            <person name="Horn F."/>
            <person name="Wehner S."/>
            <person name="Hoffmann K."/>
            <person name="Riege K."/>
            <person name="Sammeth M."/>
            <person name="Nowrousian M."/>
            <person name="Valiante V."/>
            <person name="Linde J."/>
            <person name="Jacobsen I.D."/>
            <person name="Marz M."/>
            <person name="Brakhage A.A."/>
            <person name="Gabaldon T."/>
            <person name="Bocker S."/>
            <person name="Voigt K."/>
        </authorList>
    </citation>
    <scope>NUCLEOTIDE SEQUENCE [LARGE SCALE GENOMIC DNA]</scope>
    <source>
        <strain evidence="12">FSU 9682</strain>
    </source>
</reference>
<dbReference type="Proteomes" id="UP000027586">
    <property type="component" value="Unassembled WGS sequence"/>
</dbReference>
<feature type="compositionally biased region" description="Low complexity" evidence="10">
    <location>
        <begin position="41"/>
        <end position="50"/>
    </location>
</feature>
<dbReference type="OrthoDB" id="6353017at2759"/>
<evidence type="ECO:0000256" key="4">
    <source>
        <dbReference type="ARBA" id="ARBA00022776"/>
    </source>
</evidence>
<feature type="domain" description="Chromosome segregation protein Spc25 C-terminal" evidence="11">
    <location>
        <begin position="157"/>
        <end position="227"/>
    </location>
</feature>
<dbReference type="GO" id="GO:0007059">
    <property type="term" value="P:chromosome segregation"/>
    <property type="evidence" value="ECO:0007669"/>
    <property type="project" value="InterPro"/>
</dbReference>
<sequence>MEDPTQSLETFHIPIDEVEARIKSASDQLDSFVRTRAAAFASSSSEAQQQSERHAERVKEQKAAIAKYKEQLSQLSQPSRVEELSKRRSEIDALQQTYSTEQGKETVIHRERDKVYELIQEKKKEAQREPSLDQVRSSCQSELEFVCENLKLRMRGKGDNKVKFTFTCISERDHHRKYSFILHLPPHEPFSVLECVPEVSGLSHILSGLNADRNIYTFITRMRAAFVDLSSKEEEDDKR</sequence>
<evidence type="ECO:0000256" key="10">
    <source>
        <dbReference type="SAM" id="MobiDB-lite"/>
    </source>
</evidence>
<keyword evidence="6" id="KW-0175">Coiled coil</keyword>
<comment type="subcellular location">
    <subcellularLocation>
        <location evidence="9">Nucleus</location>
    </subcellularLocation>
    <subcellularLocation>
        <location evidence="9">Chromosome</location>
        <location evidence="9">Centromere</location>
        <location evidence="9">Kinetochore</location>
    </subcellularLocation>
</comment>
<evidence type="ECO:0000313" key="12">
    <source>
        <dbReference type="EMBL" id="CDH60311.1"/>
    </source>
</evidence>
<dbReference type="EMBL" id="CBTN010000089">
    <property type="protein sequence ID" value="CDH60311.1"/>
    <property type="molecule type" value="Genomic_DNA"/>
</dbReference>
<dbReference type="InterPro" id="IPR013255">
    <property type="entry name" value="Spc25_C"/>
</dbReference>
<keyword evidence="9" id="KW-0539">Nucleus</keyword>
<name>A0A068SGB2_9FUNG</name>
<evidence type="ECO:0000256" key="7">
    <source>
        <dbReference type="ARBA" id="ARBA00023306"/>
    </source>
</evidence>
<evidence type="ECO:0000256" key="9">
    <source>
        <dbReference type="RuleBase" id="RU367150"/>
    </source>
</evidence>
<keyword evidence="5 9" id="KW-0995">Kinetochore</keyword>
<evidence type="ECO:0000256" key="2">
    <source>
        <dbReference type="ARBA" id="ARBA00022454"/>
    </source>
</evidence>
<comment type="subunit">
    <text evidence="9">Component of the NDC80 complex.</text>
</comment>
<dbReference type="GO" id="GO:0051301">
    <property type="term" value="P:cell division"/>
    <property type="evidence" value="ECO:0007669"/>
    <property type="project" value="UniProtKB-UniRule"/>
</dbReference>
<evidence type="ECO:0000256" key="1">
    <source>
        <dbReference type="ARBA" id="ARBA00006379"/>
    </source>
</evidence>
<dbReference type="STRING" id="1263082.A0A068SGB2"/>
<keyword evidence="3 9" id="KW-0132">Cell division</keyword>
<organism evidence="12 13">
    <name type="scientific">Lichtheimia corymbifera JMRC:FSU:9682</name>
    <dbReference type="NCBI Taxonomy" id="1263082"/>
    <lineage>
        <taxon>Eukaryota</taxon>
        <taxon>Fungi</taxon>
        <taxon>Fungi incertae sedis</taxon>
        <taxon>Mucoromycota</taxon>
        <taxon>Mucoromycotina</taxon>
        <taxon>Mucoromycetes</taxon>
        <taxon>Mucorales</taxon>
        <taxon>Lichtheimiaceae</taxon>
        <taxon>Lichtheimia</taxon>
    </lineage>
</organism>
<dbReference type="PANTHER" id="PTHR14281">
    <property type="entry name" value="KINETOCHORE PROTEIN SPC25-RELATED"/>
    <property type="match status" value="1"/>
</dbReference>
<dbReference type="Pfam" id="PF08234">
    <property type="entry name" value="Spindle_Spc25"/>
    <property type="match status" value="1"/>
</dbReference>